<keyword evidence="9" id="KW-0456">Lyase</keyword>
<dbReference type="PANTHER" id="PTHR11455:SF9">
    <property type="entry name" value="CRYPTOCHROME CIRCADIAN CLOCK 5 ISOFORM X1"/>
    <property type="match status" value="1"/>
</dbReference>
<keyword evidence="3 6" id="KW-0285">Flavoprotein</keyword>
<keyword evidence="5" id="KW-0157">Chromophore</keyword>
<feature type="domain" description="Photolyase/cryptochrome alpha/beta" evidence="8">
    <location>
        <begin position="6"/>
        <end position="135"/>
    </location>
</feature>
<dbReference type="PANTHER" id="PTHR11455">
    <property type="entry name" value="CRYPTOCHROME"/>
    <property type="match status" value="1"/>
</dbReference>
<name>A0A6M0JZ66_9GAMM</name>
<evidence type="ECO:0000256" key="4">
    <source>
        <dbReference type="ARBA" id="ARBA00022827"/>
    </source>
</evidence>
<evidence type="ECO:0000256" key="1">
    <source>
        <dbReference type="ARBA" id="ARBA00001932"/>
    </source>
</evidence>
<reference evidence="9 10" key="1">
    <citation type="submission" date="2020-02" db="EMBL/GenBank/DDBJ databases">
        <title>Genome sequences of Thiorhodococcus mannitoliphagus and Thiorhodococcus minor, purple sulfur photosynthetic bacteria in the gammaproteobacterial family, Chromatiaceae.</title>
        <authorList>
            <person name="Aviles F.A."/>
            <person name="Meyer T.E."/>
            <person name="Kyndt J.A."/>
        </authorList>
    </citation>
    <scope>NUCLEOTIDE SEQUENCE [LARGE SCALE GENOMIC DNA]</scope>
    <source>
        <strain evidence="9 10">DSM 11518</strain>
    </source>
</reference>
<comment type="cofactor">
    <cofactor evidence="6">
        <name>FAD</name>
        <dbReference type="ChEBI" id="CHEBI:57692"/>
    </cofactor>
    <text evidence="6">Binds 1 FAD per subunit.</text>
</comment>
<evidence type="ECO:0000256" key="2">
    <source>
        <dbReference type="ARBA" id="ARBA00005862"/>
    </source>
</evidence>
<dbReference type="Gene3D" id="3.40.50.620">
    <property type="entry name" value="HUPs"/>
    <property type="match status" value="1"/>
</dbReference>
<feature type="compositionally biased region" description="Basic residues" evidence="7">
    <location>
        <begin position="485"/>
        <end position="497"/>
    </location>
</feature>
<comment type="caution">
    <text evidence="9">The sequence shown here is derived from an EMBL/GenBank/DDBJ whole genome shotgun (WGS) entry which is preliminary data.</text>
</comment>
<evidence type="ECO:0000256" key="7">
    <source>
        <dbReference type="SAM" id="MobiDB-lite"/>
    </source>
</evidence>
<dbReference type="RefSeq" id="WP_164453220.1">
    <property type="nucleotide sequence ID" value="NZ_JAAIJQ010000034.1"/>
</dbReference>
<dbReference type="InterPro" id="IPR006050">
    <property type="entry name" value="DNA_photolyase_N"/>
</dbReference>
<dbReference type="GO" id="GO:0009416">
    <property type="term" value="P:response to light stimulus"/>
    <property type="evidence" value="ECO:0007669"/>
    <property type="project" value="TreeGrafter"/>
</dbReference>
<dbReference type="InterPro" id="IPR014729">
    <property type="entry name" value="Rossmann-like_a/b/a_fold"/>
</dbReference>
<gene>
    <name evidence="9" type="ORF">G3446_12765</name>
</gene>
<dbReference type="InterPro" id="IPR036134">
    <property type="entry name" value="Crypto/Photolyase_FAD-like_sf"/>
</dbReference>
<dbReference type="PROSITE" id="PS00394">
    <property type="entry name" value="DNA_PHOTOLYASES_1_1"/>
    <property type="match status" value="1"/>
</dbReference>
<dbReference type="GO" id="GO:0003677">
    <property type="term" value="F:DNA binding"/>
    <property type="evidence" value="ECO:0007669"/>
    <property type="project" value="TreeGrafter"/>
</dbReference>
<keyword evidence="10" id="KW-1185">Reference proteome</keyword>
<dbReference type="InterPro" id="IPR036155">
    <property type="entry name" value="Crypto/Photolyase_N_sf"/>
</dbReference>
<dbReference type="Gene3D" id="1.10.579.10">
    <property type="entry name" value="DNA Cyclobutane Dipyrimidine Photolyase, subunit A, domain 3"/>
    <property type="match status" value="1"/>
</dbReference>
<dbReference type="GO" id="GO:0006950">
    <property type="term" value="P:response to stress"/>
    <property type="evidence" value="ECO:0007669"/>
    <property type="project" value="UniProtKB-ARBA"/>
</dbReference>
<dbReference type="AlphaFoldDB" id="A0A6M0JZ66"/>
<feature type="binding site" evidence="6">
    <location>
        <position position="214"/>
    </location>
    <ligand>
        <name>FAD</name>
        <dbReference type="ChEBI" id="CHEBI:57692"/>
    </ligand>
</feature>
<dbReference type="EMBL" id="JAAIJQ010000034">
    <property type="protein sequence ID" value="NEV62752.1"/>
    <property type="molecule type" value="Genomic_DNA"/>
</dbReference>
<keyword evidence="4 6" id="KW-0274">FAD</keyword>
<evidence type="ECO:0000313" key="9">
    <source>
        <dbReference type="EMBL" id="NEV62752.1"/>
    </source>
</evidence>
<evidence type="ECO:0000256" key="5">
    <source>
        <dbReference type="ARBA" id="ARBA00022991"/>
    </source>
</evidence>
<sequence length="510" mass="58258">MSLETPIQLVWLKRDLRTHDHEPLARAAEAGPVLPLYIVEPELWRQPDMALRHWAFIRECLVELGDALAALGQPLVVRQGKAVEVLRALIRHHPVAAVWSHAETGNGWTFARDRAVAAYLREAGIPWHEARQHGVVRGRLDRNLWSRQWEALMRQACCKPPERLTRILGVDPGVIPERPDASLAEDPCPGRQPGGRKAGEAVLRSFLRQRGGRYHQQISSPLTAFDGCSRLSPYLAYGALSMREVVQVTRRRRAQVKAEPSRVPWGRALDAFEGRLHWHCHFIQKLESEPRIEFENLQRAMDGLRDPRPDPERLAAWAEGETGWPLVDACMRALITTGWINFRMRAMLMSVASYHYWLHWREPALHLARLFVDYEPGIHYSQAQMQSGVTGINAMRIYNPVKQSQDQDPEGRFIREWVPELRRVPVDWIHTPWRMPAEVQAAAGCRIGADYPAPLVDHEAAARQARQRLQAKRREAGAREEGRRIYARHGSRKRGARRSAAASPQTEMPL</sequence>
<proteinExistence type="inferred from homology"/>
<dbReference type="InterPro" id="IPR018394">
    <property type="entry name" value="DNA_photolyase_1_CS_C"/>
</dbReference>
<dbReference type="PROSITE" id="PS51645">
    <property type="entry name" value="PHR_CRY_ALPHA_BETA"/>
    <property type="match status" value="1"/>
</dbReference>
<feature type="binding site" evidence="6">
    <location>
        <position position="272"/>
    </location>
    <ligand>
        <name>FAD</name>
        <dbReference type="ChEBI" id="CHEBI:57692"/>
    </ligand>
</feature>
<evidence type="ECO:0000313" key="10">
    <source>
        <dbReference type="Proteomes" id="UP000483379"/>
    </source>
</evidence>
<dbReference type="Pfam" id="PF00875">
    <property type="entry name" value="DNA_photolyase"/>
    <property type="match status" value="1"/>
</dbReference>
<dbReference type="InterPro" id="IPR002081">
    <property type="entry name" value="Cryptochrome/DNA_photolyase_1"/>
</dbReference>
<evidence type="ECO:0000259" key="8">
    <source>
        <dbReference type="PROSITE" id="PS51645"/>
    </source>
</evidence>
<dbReference type="InterPro" id="IPR005101">
    <property type="entry name" value="Cryptochr/Photolyase_FAD-bd"/>
</dbReference>
<evidence type="ECO:0000256" key="6">
    <source>
        <dbReference type="PIRSR" id="PIRSR602081-1"/>
    </source>
</evidence>
<comment type="similarity">
    <text evidence="2">Belongs to the DNA photolyase class-1 family.</text>
</comment>
<evidence type="ECO:0000256" key="3">
    <source>
        <dbReference type="ARBA" id="ARBA00022630"/>
    </source>
</evidence>
<dbReference type="SUPFAM" id="SSF52425">
    <property type="entry name" value="Cryptochrome/photolyase, N-terminal domain"/>
    <property type="match status" value="1"/>
</dbReference>
<dbReference type="GO" id="GO:0006139">
    <property type="term" value="P:nucleobase-containing compound metabolic process"/>
    <property type="evidence" value="ECO:0007669"/>
    <property type="project" value="UniProtKB-ARBA"/>
</dbReference>
<dbReference type="Proteomes" id="UP000483379">
    <property type="component" value="Unassembled WGS sequence"/>
</dbReference>
<dbReference type="Pfam" id="PF03441">
    <property type="entry name" value="FAD_binding_7"/>
    <property type="match status" value="1"/>
</dbReference>
<dbReference type="Gene3D" id="1.25.40.80">
    <property type="match status" value="1"/>
</dbReference>
<comment type="cofactor">
    <cofactor evidence="1">
        <name>(6R)-5,10-methylene-5,6,7,8-tetrahydrofolate</name>
        <dbReference type="ChEBI" id="CHEBI:15636"/>
    </cofactor>
</comment>
<dbReference type="GO" id="GO:0003904">
    <property type="term" value="F:deoxyribodipyrimidine photo-lyase activity"/>
    <property type="evidence" value="ECO:0007669"/>
    <property type="project" value="TreeGrafter"/>
</dbReference>
<dbReference type="GO" id="GO:0071949">
    <property type="term" value="F:FAD binding"/>
    <property type="evidence" value="ECO:0007669"/>
    <property type="project" value="TreeGrafter"/>
</dbReference>
<organism evidence="9 10">
    <name type="scientific">Thiorhodococcus minor</name>
    <dbReference type="NCBI Taxonomy" id="57489"/>
    <lineage>
        <taxon>Bacteria</taxon>
        <taxon>Pseudomonadati</taxon>
        <taxon>Pseudomonadota</taxon>
        <taxon>Gammaproteobacteria</taxon>
        <taxon>Chromatiales</taxon>
        <taxon>Chromatiaceae</taxon>
        <taxon>Thiorhodococcus</taxon>
    </lineage>
</organism>
<feature type="compositionally biased region" description="Basic and acidic residues" evidence="7">
    <location>
        <begin position="472"/>
        <end position="484"/>
    </location>
</feature>
<accession>A0A6M0JZ66</accession>
<protein>
    <submittedName>
        <fullName evidence="9">Deoxyribodipyrimidine photo-lyase</fullName>
    </submittedName>
</protein>
<dbReference type="SUPFAM" id="SSF48173">
    <property type="entry name" value="Cryptochrome/photolyase FAD-binding domain"/>
    <property type="match status" value="1"/>
</dbReference>
<feature type="region of interest" description="Disordered" evidence="7">
    <location>
        <begin position="465"/>
        <end position="510"/>
    </location>
</feature>